<dbReference type="Proteomes" id="UP000239899">
    <property type="component" value="Unassembled WGS sequence"/>
</dbReference>
<evidence type="ECO:0000256" key="1">
    <source>
        <dbReference type="SAM" id="SignalP"/>
    </source>
</evidence>
<dbReference type="InterPro" id="IPR046509">
    <property type="entry name" value="DUF6687"/>
</dbReference>
<keyword evidence="1" id="KW-0732">Signal</keyword>
<keyword evidence="3" id="KW-1185">Reference proteome</keyword>
<accession>A0A2P6U257</accession>
<name>A0A2P6U257_CHLSO</name>
<dbReference type="OrthoDB" id="26679at2759"/>
<feature type="chain" id="PRO_5015116577" evidence="1">
    <location>
        <begin position="27"/>
        <end position="429"/>
    </location>
</feature>
<protein>
    <submittedName>
        <fullName evidence="2">Uncharacterized protein</fullName>
    </submittedName>
</protein>
<dbReference type="EMBL" id="LHPG02000002">
    <property type="protein sequence ID" value="PRW60398.1"/>
    <property type="molecule type" value="Genomic_DNA"/>
</dbReference>
<comment type="caution">
    <text evidence="2">The sequence shown here is derived from an EMBL/GenBank/DDBJ whole genome shotgun (WGS) entry which is preliminary data.</text>
</comment>
<proteinExistence type="predicted"/>
<evidence type="ECO:0000313" key="3">
    <source>
        <dbReference type="Proteomes" id="UP000239899"/>
    </source>
</evidence>
<evidence type="ECO:0000313" key="2">
    <source>
        <dbReference type="EMBL" id="PRW60398.1"/>
    </source>
</evidence>
<gene>
    <name evidence="2" type="ORF">C2E21_1135</name>
</gene>
<dbReference type="AlphaFoldDB" id="A0A2P6U257"/>
<reference evidence="2 3" key="1">
    <citation type="journal article" date="2018" name="Plant J.">
        <title>Genome sequences of Chlorella sorokiniana UTEX 1602 and Micractinium conductrix SAG 241.80: implications to maltose excretion by a green alga.</title>
        <authorList>
            <person name="Arriola M.B."/>
            <person name="Velmurugan N."/>
            <person name="Zhang Y."/>
            <person name="Plunkett M.H."/>
            <person name="Hondzo H."/>
            <person name="Barney B.M."/>
        </authorList>
    </citation>
    <scope>NUCLEOTIDE SEQUENCE [LARGE SCALE GENOMIC DNA]</scope>
    <source>
        <strain evidence="3">UTEX 1602</strain>
    </source>
</reference>
<feature type="signal peptide" evidence="1">
    <location>
        <begin position="1"/>
        <end position="26"/>
    </location>
</feature>
<sequence>MLPLLWPIAAALGAIVLISMLQRALGWGAAPASGAAPRRRPAFWRRSAAARPAAAAAAAAPARYLPWDGGSKDGPSFAADVLVVDCTHGAAQTITHHKGQRNPPAGLVASDCSTGLVLDALQAAASGGRAAKAIAPWLAKPYVSVNHFDADAVLSIWAYINRGAALQHSAVLRHAARIGDLREAGLGDSPQALEARQWDGVESEEQVHHALKLCCWINTIERRDFSPPYVDKDSSDKHEYFLARLADALTPAGIEALRPDWEEEYERVLAGWRAVQEGLPSSVERHEGLGLAVLRLQQPLHYYSAWSWAIGCDTVLTVLPWQRYELESRYTQFIDLHSRPVQARLELGPLARALNRIDSGRQAGMEWGASSLVDTGPILRLDRGGEKLSKAERYGHPTDRPHYASGLPPAAFEAVVCSYLQHGLAGAEL</sequence>
<organism evidence="2 3">
    <name type="scientific">Chlorella sorokiniana</name>
    <name type="common">Freshwater green alga</name>
    <dbReference type="NCBI Taxonomy" id="3076"/>
    <lineage>
        <taxon>Eukaryota</taxon>
        <taxon>Viridiplantae</taxon>
        <taxon>Chlorophyta</taxon>
        <taxon>core chlorophytes</taxon>
        <taxon>Trebouxiophyceae</taxon>
        <taxon>Chlorellales</taxon>
        <taxon>Chlorellaceae</taxon>
        <taxon>Chlorella clade</taxon>
        <taxon>Chlorella</taxon>
    </lineage>
</organism>
<dbReference type="Pfam" id="PF20392">
    <property type="entry name" value="DUF6687"/>
    <property type="match status" value="1"/>
</dbReference>